<dbReference type="SMART" id="SM00448">
    <property type="entry name" value="REC"/>
    <property type="match status" value="1"/>
</dbReference>
<dbReference type="Gene3D" id="3.40.50.2300">
    <property type="match status" value="1"/>
</dbReference>
<dbReference type="SMART" id="SM00421">
    <property type="entry name" value="HTH_LUXR"/>
    <property type="match status" value="1"/>
</dbReference>
<dbReference type="InterPro" id="IPR011006">
    <property type="entry name" value="CheY-like_superfamily"/>
</dbReference>
<evidence type="ECO:0000259" key="4">
    <source>
        <dbReference type="PROSITE" id="PS50043"/>
    </source>
</evidence>
<dbReference type="CDD" id="cd17535">
    <property type="entry name" value="REC_NarL-like"/>
    <property type="match status" value="1"/>
</dbReference>
<dbReference type="GO" id="GO:0006355">
    <property type="term" value="P:regulation of DNA-templated transcription"/>
    <property type="evidence" value="ECO:0007669"/>
    <property type="project" value="InterPro"/>
</dbReference>
<dbReference type="InterPro" id="IPR001789">
    <property type="entry name" value="Sig_transdc_resp-reg_receiver"/>
</dbReference>
<feature type="domain" description="Response regulatory" evidence="5">
    <location>
        <begin position="16"/>
        <end position="133"/>
    </location>
</feature>
<dbReference type="SUPFAM" id="SSF46894">
    <property type="entry name" value="C-terminal effector domain of the bipartite response regulators"/>
    <property type="match status" value="1"/>
</dbReference>
<dbReference type="Proteomes" id="UP000442533">
    <property type="component" value="Unassembled WGS sequence"/>
</dbReference>
<evidence type="ECO:0000259" key="5">
    <source>
        <dbReference type="PROSITE" id="PS50110"/>
    </source>
</evidence>
<dbReference type="PROSITE" id="PS50110">
    <property type="entry name" value="RESPONSE_REGULATORY"/>
    <property type="match status" value="1"/>
</dbReference>
<dbReference type="EMBL" id="WMIF01000009">
    <property type="protein sequence ID" value="MTH34674.1"/>
    <property type="molecule type" value="Genomic_DNA"/>
</dbReference>
<dbReference type="PANTHER" id="PTHR45566:SF2">
    <property type="entry name" value="NARL SUBFAMILY"/>
    <property type="match status" value="1"/>
</dbReference>
<dbReference type="RefSeq" id="WP_155064233.1">
    <property type="nucleotide sequence ID" value="NZ_WMIF01000009.1"/>
</dbReference>
<dbReference type="PRINTS" id="PR00038">
    <property type="entry name" value="HTHLUXR"/>
</dbReference>
<evidence type="ECO:0000313" key="6">
    <source>
        <dbReference type="EMBL" id="MTH34674.1"/>
    </source>
</evidence>
<dbReference type="OrthoDB" id="9814495at2"/>
<dbReference type="CDD" id="cd06170">
    <property type="entry name" value="LuxR_C_like"/>
    <property type="match status" value="1"/>
</dbReference>
<dbReference type="GO" id="GO:0000160">
    <property type="term" value="P:phosphorelay signal transduction system"/>
    <property type="evidence" value="ECO:0007669"/>
    <property type="project" value="InterPro"/>
</dbReference>
<reference evidence="6 7" key="1">
    <citation type="submission" date="2019-11" db="EMBL/GenBank/DDBJ databases">
        <authorList>
            <person name="Dong K."/>
        </authorList>
    </citation>
    <scope>NUCLEOTIDE SEQUENCE [LARGE SCALE GENOMIC DNA]</scope>
    <source>
        <strain evidence="6 7">JCM 17370</strain>
    </source>
</reference>
<dbReference type="GO" id="GO:0003677">
    <property type="term" value="F:DNA binding"/>
    <property type="evidence" value="ECO:0007669"/>
    <property type="project" value="UniProtKB-KW"/>
</dbReference>
<dbReference type="InterPro" id="IPR058245">
    <property type="entry name" value="NreC/VraR/RcsB-like_REC"/>
</dbReference>
<dbReference type="Pfam" id="PF00072">
    <property type="entry name" value="Response_reg"/>
    <property type="match status" value="1"/>
</dbReference>
<dbReference type="PANTHER" id="PTHR45566">
    <property type="entry name" value="HTH-TYPE TRANSCRIPTIONAL REGULATOR YHJB-RELATED"/>
    <property type="match status" value="1"/>
</dbReference>
<evidence type="ECO:0000313" key="7">
    <source>
        <dbReference type="Proteomes" id="UP000442533"/>
    </source>
</evidence>
<gene>
    <name evidence="6" type="ORF">GL279_08685</name>
</gene>
<keyword evidence="1 3" id="KW-0597">Phosphoprotein</keyword>
<dbReference type="InterPro" id="IPR051015">
    <property type="entry name" value="EvgA-like"/>
</dbReference>
<proteinExistence type="predicted"/>
<dbReference type="PROSITE" id="PS00622">
    <property type="entry name" value="HTH_LUXR_1"/>
    <property type="match status" value="1"/>
</dbReference>
<keyword evidence="2" id="KW-0238">DNA-binding</keyword>
<evidence type="ECO:0000256" key="1">
    <source>
        <dbReference type="ARBA" id="ARBA00022553"/>
    </source>
</evidence>
<dbReference type="SUPFAM" id="SSF52172">
    <property type="entry name" value="CheY-like"/>
    <property type="match status" value="1"/>
</dbReference>
<name>A0A844H524_9RHOB</name>
<feature type="modified residue" description="4-aspartylphosphate" evidence="3">
    <location>
        <position position="68"/>
    </location>
</feature>
<feature type="domain" description="HTH luxR-type" evidence="4">
    <location>
        <begin position="155"/>
        <end position="220"/>
    </location>
</feature>
<evidence type="ECO:0000256" key="2">
    <source>
        <dbReference type="ARBA" id="ARBA00023125"/>
    </source>
</evidence>
<comment type="caution">
    <text evidence="6">The sequence shown here is derived from an EMBL/GenBank/DDBJ whole genome shotgun (WGS) entry which is preliminary data.</text>
</comment>
<protein>
    <submittedName>
        <fullName evidence="6">Response regulator</fullName>
    </submittedName>
</protein>
<dbReference type="AlphaFoldDB" id="A0A844H524"/>
<dbReference type="InterPro" id="IPR000792">
    <property type="entry name" value="Tscrpt_reg_LuxR_C"/>
</dbReference>
<evidence type="ECO:0000256" key="3">
    <source>
        <dbReference type="PROSITE-ProRule" id="PRU00169"/>
    </source>
</evidence>
<dbReference type="InterPro" id="IPR016032">
    <property type="entry name" value="Sig_transdc_resp-reg_C-effctor"/>
</dbReference>
<dbReference type="Pfam" id="PF00196">
    <property type="entry name" value="GerE"/>
    <property type="match status" value="1"/>
</dbReference>
<organism evidence="6 7">
    <name type="scientific">Paracoccus limosus</name>
    <dbReference type="NCBI Taxonomy" id="913252"/>
    <lineage>
        <taxon>Bacteria</taxon>
        <taxon>Pseudomonadati</taxon>
        <taxon>Pseudomonadota</taxon>
        <taxon>Alphaproteobacteria</taxon>
        <taxon>Rhodobacterales</taxon>
        <taxon>Paracoccaceae</taxon>
        <taxon>Paracoccus</taxon>
    </lineage>
</organism>
<accession>A0A844H524</accession>
<sequence length="228" mass="24606">MAQPAPRAIAAPGFVTALIVDDHPLFCDALAMTLTGLVGIREVETARTLETAFQHIARQGRPDVLVLDLNLPDVNGVDGVVRMRQQNPTLPIIVVSSLTDLRVIRASLQAGASAFLPKHAEREEICEAFLTMARGEPHSSRRLLDSTAAAPSDEALQRLSQLTRQQACILQLVCSGLMNKQIAYEMSIAETTVKAHVTAIMRKLGVQSRMQAVLLAQSASFSALSKEG</sequence>
<dbReference type="PROSITE" id="PS50043">
    <property type="entry name" value="HTH_LUXR_2"/>
    <property type="match status" value="1"/>
</dbReference>
<keyword evidence="7" id="KW-1185">Reference proteome</keyword>